<proteinExistence type="predicted"/>
<dbReference type="AlphaFoldDB" id="A0A2S9XK37"/>
<dbReference type="InterPro" id="IPR014710">
    <property type="entry name" value="RmlC-like_jellyroll"/>
</dbReference>
<keyword evidence="2" id="KW-1185">Reference proteome</keyword>
<sequence>MNEPLEITPETFHGWQLDPIIDELLASEPTSREGKSARTLAKTPALTVVLTVLRQGQQLHEHRAPAPALVVPLRGEVVFEHDNESATVGVDGRQVLAMGQGQTHRVEARTDSAFLLVLGPRQ</sequence>
<reference evidence="1 2" key="1">
    <citation type="submission" date="2018-03" db="EMBL/GenBank/DDBJ databases">
        <title>Draft Genome Sequences of the Obligatory Marine Myxobacteria Enhygromyxa salina SWB005.</title>
        <authorList>
            <person name="Poehlein A."/>
            <person name="Moghaddam J.A."/>
            <person name="Harms H."/>
            <person name="Alanjari M."/>
            <person name="Koenig G.M."/>
            <person name="Daniel R."/>
            <person name="Schaeberle T.F."/>
        </authorList>
    </citation>
    <scope>NUCLEOTIDE SEQUENCE [LARGE SCALE GENOMIC DNA]</scope>
    <source>
        <strain evidence="1 2">SWB005</strain>
    </source>
</reference>
<dbReference type="Proteomes" id="UP000237968">
    <property type="component" value="Unassembled WGS sequence"/>
</dbReference>
<dbReference type="Gene3D" id="2.60.120.10">
    <property type="entry name" value="Jelly Rolls"/>
    <property type="match status" value="1"/>
</dbReference>
<organism evidence="1 2">
    <name type="scientific">Enhygromyxa salina</name>
    <dbReference type="NCBI Taxonomy" id="215803"/>
    <lineage>
        <taxon>Bacteria</taxon>
        <taxon>Pseudomonadati</taxon>
        <taxon>Myxococcota</taxon>
        <taxon>Polyangia</taxon>
        <taxon>Nannocystales</taxon>
        <taxon>Nannocystaceae</taxon>
        <taxon>Enhygromyxa</taxon>
    </lineage>
</organism>
<protein>
    <recommendedName>
        <fullName evidence="3">Cupin domain protein</fullName>
    </recommendedName>
</protein>
<dbReference type="EMBL" id="PVNK01000189">
    <property type="protein sequence ID" value="PRP93212.1"/>
    <property type="molecule type" value="Genomic_DNA"/>
</dbReference>
<comment type="caution">
    <text evidence="1">The sequence shown here is derived from an EMBL/GenBank/DDBJ whole genome shotgun (WGS) entry which is preliminary data.</text>
</comment>
<dbReference type="RefSeq" id="WP_181198022.1">
    <property type="nucleotide sequence ID" value="NZ_PVNK01000189.1"/>
</dbReference>
<evidence type="ECO:0000313" key="1">
    <source>
        <dbReference type="EMBL" id="PRP93212.1"/>
    </source>
</evidence>
<dbReference type="SUPFAM" id="SSF51182">
    <property type="entry name" value="RmlC-like cupins"/>
    <property type="match status" value="1"/>
</dbReference>
<evidence type="ECO:0000313" key="2">
    <source>
        <dbReference type="Proteomes" id="UP000237968"/>
    </source>
</evidence>
<name>A0A2S9XK37_9BACT</name>
<dbReference type="InterPro" id="IPR011051">
    <property type="entry name" value="RmlC_Cupin_sf"/>
</dbReference>
<gene>
    <name evidence="1" type="ORF">ENSA5_43890</name>
</gene>
<accession>A0A2S9XK37</accession>
<evidence type="ECO:0008006" key="3">
    <source>
        <dbReference type="Google" id="ProtNLM"/>
    </source>
</evidence>